<dbReference type="AlphaFoldDB" id="A0A1I2DCL9"/>
<evidence type="ECO:0008006" key="4">
    <source>
        <dbReference type="Google" id="ProtNLM"/>
    </source>
</evidence>
<dbReference type="STRING" id="1177982.SAMN04489711_105117"/>
<feature type="signal peptide" evidence="1">
    <location>
        <begin position="1"/>
        <end position="35"/>
    </location>
</feature>
<reference evidence="3" key="1">
    <citation type="submission" date="2016-10" db="EMBL/GenBank/DDBJ databases">
        <authorList>
            <person name="Varghese N."/>
            <person name="Submissions S."/>
        </authorList>
    </citation>
    <scope>NUCLEOTIDE SEQUENCE [LARGE SCALE GENOMIC DNA]</scope>
    <source>
        <strain evidence="3">DSM 27981</strain>
    </source>
</reference>
<dbReference type="RefSeq" id="WP_245785165.1">
    <property type="nucleotide sequence ID" value="NZ_FONX01000005.1"/>
</dbReference>
<dbReference type="EMBL" id="FONX01000005">
    <property type="protein sequence ID" value="SFE78274.1"/>
    <property type="molecule type" value="Genomic_DNA"/>
</dbReference>
<name>A0A1I2DCL9_9BURK</name>
<evidence type="ECO:0000256" key="1">
    <source>
        <dbReference type="SAM" id="SignalP"/>
    </source>
</evidence>
<evidence type="ECO:0000313" key="3">
    <source>
        <dbReference type="Proteomes" id="UP000199119"/>
    </source>
</evidence>
<dbReference type="Proteomes" id="UP000199119">
    <property type="component" value="Unassembled WGS sequence"/>
</dbReference>
<keyword evidence="1" id="KW-0732">Signal</keyword>
<evidence type="ECO:0000313" key="2">
    <source>
        <dbReference type="EMBL" id="SFE78274.1"/>
    </source>
</evidence>
<organism evidence="2 3">
    <name type="scientific">Paracidovorax wautersii</name>
    <dbReference type="NCBI Taxonomy" id="1177982"/>
    <lineage>
        <taxon>Bacteria</taxon>
        <taxon>Pseudomonadati</taxon>
        <taxon>Pseudomonadota</taxon>
        <taxon>Betaproteobacteria</taxon>
        <taxon>Burkholderiales</taxon>
        <taxon>Comamonadaceae</taxon>
        <taxon>Paracidovorax</taxon>
    </lineage>
</organism>
<accession>A0A1I2DCL9</accession>
<keyword evidence="3" id="KW-1185">Reference proteome</keyword>
<proteinExistence type="predicted"/>
<protein>
    <recommendedName>
        <fullName evidence="4">Carboxypeptidase regulatory-like domain-containing protein</fullName>
    </recommendedName>
</protein>
<feature type="chain" id="PRO_5011498405" description="Carboxypeptidase regulatory-like domain-containing protein" evidence="1">
    <location>
        <begin position="36"/>
        <end position="146"/>
    </location>
</feature>
<gene>
    <name evidence="2" type="ORF">SAMN04489711_105117</name>
</gene>
<sequence>MTPAPRHSDRRFTSSTLAMALAAVMAASFSAGVSAQGSLPQAHTQGSLRYSCGGIGLDESTAMRAAMKEHPLSLLFAAAGGAYEADVRVTVKPEGAGEPHSFTASGPICLLNLPAGRYAVEAEMAGKTQRQSVEVGKSPRTLDFRF</sequence>